<evidence type="ECO:0000259" key="1">
    <source>
        <dbReference type="Pfam" id="PF15055"/>
    </source>
</evidence>
<accession>A0AAD9SWZ4</accession>
<dbReference type="EMBL" id="JAUBYV010000008">
    <property type="protein sequence ID" value="KAK2625210.1"/>
    <property type="molecule type" value="Genomic_DNA"/>
</dbReference>
<proteinExistence type="predicted"/>
<feature type="domain" description="Distal membrane-arm assembly complex protein 1-like" evidence="1">
    <location>
        <begin position="30"/>
        <end position="61"/>
    </location>
</feature>
<evidence type="ECO:0000313" key="2">
    <source>
        <dbReference type="EMBL" id="KAK2625210.1"/>
    </source>
</evidence>
<dbReference type="PANTHER" id="PTHR28048:SF1">
    <property type="entry name" value="ACR195WP"/>
    <property type="match status" value="1"/>
</dbReference>
<dbReference type="AlphaFoldDB" id="A0AAD9SWZ4"/>
<name>A0AAD9SWZ4_9HELO</name>
<dbReference type="InterPro" id="IPR053092">
    <property type="entry name" value="Mitochondrial_unc_protein"/>
</dbReference>
<dbReference type="Proteomes" id="UP001285354">
    <property type="component" value="Unassembled WGS sequence"/>
</dbReference>
<dbReference type="PANTHER" id="PTHR28048">
    <property type="entry name" value="ACR195WP"/>
    <property type="match status" value="1"/>
</dbReference>
<keyword evidence="3" id="KW-1185">Reference proteome</keyword>
<reference evidence="2" key="1">
    <citation type="submission" date="2023-06" db="EMBL/GenBank/DDBJ databases">
        <title>Draft genome of Marssonina rosae.</title>
        <authorList>
            <person name="Cheng Q."/>
        </authorList>
    </citation>
    <scope>NUCLEOTIDE SEQUENCE</scope>
    <source>
        <strain evidence="2">R4</strain>
    </source>
</reference>
<dbReference type="Pfam" id="PF15055">
    <property type="entry name" value="DMAC1_Dmo2"/>
    <property type="match status" value="1"/>
</dbReference>
<sequence length="97" mass="10561">MGIGSSIPKVEELSRPEQLREVLKHDKVDDCTPCRITGAAAFMGLGAYSYFSGHSQLKSQQAKILNSKSIFGMRSRQAGITSIALTLAGMGFWRLVN</sequence>
<protein>
    <recommendedName>
        <fullName evidence="1">Distal membrane-arm assembly complex protein 1-like domain-containing protein</fullName>
    </recommendedName>
</protein>
<dbReference type="InterPro" id="IPR028036">
    <property type="entry name" value="DMAC1-like_dom"/>
</dbReference>
<evidence type="ECO:0000313" key="3">
    <source>
        <dbReference type="Proteomes" id="UP001285354"/>
    </source>
</evidence>
<organism evidence="2 3">
    <name type="scientific">Diplocarpon rosae</name>
    <dbReference type="NCBI Taxonomy" id="946125"/>
    <lineage>
        <taxon>Eukaryota</taxon>
        <taxon>Fungi</taxon>
        <taxon>Dikarya</taxon>
        <taxon>Ascomycota</taxon>
        <taxon>Pezizomycotina</taxon>
        <taxon>Leotiomycetes</taxon>
        <taxon>Helotiales</taxon>
        <taxon>Drepanopezizaceae</taxon>
        <taxon>Diplocarpon</taxon>
    </lineage>
</organism>
<comment type="caution">
    <text evidence="2">The sequence shown here is derived from an EMBL/GenBank/DDBJ whole genome shotgun (WGS) entry which is preliminary data.</text>
</comment>
<gene>
    <name evidence="2" type="ORF">QTJ16_005579</name>
</gene>